<feature type="compositionally biased region" description="Polar residues" evidence="1">
    <location>
        <begin position="40"/>
        <end position="60"/>
    </location>
</feature>
<feature type="region of interest" description="Disordered" evidence="1">
    <location>
        <begin position="39"/>
        <end position="60"/>
    </location>
</feature>
<evidence type="ECO:0008006" key="4">
    <source>
        <dbReference type="Google" id="ProtNLM"/>
    </source>
</evidence>
<organism evidence="2 3">
    <name type="scientific">Entotheonella factor</name>
    <dbReference type="NCBI Taxonomy" id="1429438"/>
    <lineage>
        <taxon>Bacteria</taxon>
        <taxon>Pseudomonadati</taxon>
        <taxon>Nitrospinota/Tectimicrobiota group</taxon>
        <taxon>Candidatus Tectimicrobiota</taxon>
        <taxon>Candidatus Entotheonellia</taxon>
        <taxon>Candidatus Entotheonellales</taxon>
        <taxon>Candidatus Entotheonellaceae</taxon>
        <taxon>Candidatus Entotheonella</taxon>
    </lineage>
</organism>
<evidence type="ECO:0000256" key="1">
    <source>
        <dbReference type="SAM" id="MobiDB-lite"/>
    </source>
</evidence>
<name>W4LFQ8_ENTF1</name>
<dbReference type="HOGENOM" id="CLU_2272263_0_0_7"/>
<sequence>MTKEIDAIYKDGVFRPTEPVDLVEGCSVKVIIDDSASVELDSNGNLSSDETSQTTKPDKSNQILDVFRQAWKEIPKEELESLPTDLAAEHDHYIYGTPKRSV</sequence>
<dbReference type="InterPro" id="IPR008203">
    <property type="entry name" value="AF2212-like"/>
</dbReference>
<keyword evidence="3" id="KW-1185">Reference proteome</keyword>
<dbReference type="AlphaFoldDB" id="W4LFQ8"/>
<dbReference type="PATRIC" id="fig|1429438.4.peg.4991"/>
<protein>
    <recommendedName>
        <fullName evidence="4">DUF104 domain-containing protein</fullName>
    </recommendedName>
</protein>
<dbReference type="Gene3D" id="4.10.1150.10">
    <property type="entry name" value="AF2212/PG0164-like"/>
    <property type="match status" value="1"/>
</dbReference>
<evidence type="ECO:0000313" key="3">
    <source>
        <dbReference type="Proteomes" id="UP000019141"/>
    </source>
</evidence>
<gene>
    <name evidence="2" type="ORF">ETSY1_26135</name>
</gene>
<dbReference type="Proteomes" id="UP000019141">
    <property type="component" value="Unassembled WGS sequence"/>
</dbReference>
<accession>W4LFQ8</accession>
<dbReference type="Pfam" id="PF01954">
    <property type="entry name" value="AF2212-like"/>
    <property type="match status" value="1"/>
</dbReference>
<dbReference type="SUPFAM" id="SSF141694">
    <property type="entry name" value="AF2212/PG0164-like"/>
    <property type="match status" value="1"/>
</dbReference>
<dbReference type="InterPro" id="IPR024069">
    <property type="entry name" value="AF2212-like_dom_sf"/>
</dbReference>
<proteinExistence type="predicted"/>
<dbReference type="EMBL" id="AZHW01000772">
    <property type="protein sequence ID" value="ETW96560.1"/>
    <property type="molecule type" value="Genomic_DNA"/>
</dbReference>
<reference evidence="2 3" key="1">
    <citation type="journal article" date="2014" name="Nature">
        <title>An environmental bacterial taxon with a large and distinct metabolic repertoire.</title>
        <authorList>
            <person name="Wilson M.C."/>
            <person name="Mori T."/>
            <person name="Ruckert C."/>
            <person name="Uria A.R."/>
            <person name="Helf M.J."/>
            <person name="Takada K."/>
            <person name="Gernert C."/>
            <person name="Steffens U.A."/>
            <person name="Heycke N."/>
            <person name="Schmitt S."/>
            <person name="Rinke C."/>
            <person name="Helfrich E.J."/>
            <person name="Brachmann A.O."/>
            <person name="Gurgui C."/>
            <person name="Wakimoto T."/>
            <person name="Kracht M."/>
            <person name="Crusemann M."/>
            <person name="Hentschel U."/>
            <person name="Abe I."/>
            <person name="Matsunaga S."/>
            <person name="Kalinowski J."/>
            <person name="Takeyama H."/>
            <person name="Piel J."/>
        </authorList>
    </citation>
    <scope>NUCLEOTIDE SEQUENCE [LARGE SCALE GENOMIC DNA]</scope>
    <source>
        <strain evidence="3">TSY1</strain>
    </source>
</reference>
<evidence type="ECO:0000313" key="2">
    <source>
        <dbReference type="EMBL" id="ETW96560.1"/>
    </source>
</evidence>
<comment type="caution">
    <text evidence="2">The sequence shown here is derived from an EMBL/GenBank/DDBJ whole genome shotgun (WGS) entry which is preliminary data.</text>
</comment>